<reference evidence="1" key="1">
    <citation type="submission" date="2020-08" db="EMBL/GenBank/DDBJ databases">
        <title>Multicomponent nature underlies the extraordinary mechanical properties of spider dragline silk.</title>
        <authorList>
            <person name="Kono N."/>
            <person name="Nakamura H."/>
            <person name="Mori M."/>
            <person name="Yoshida Y."/>
            <person name="Ohtoshi R."/>
            <person name="Malay A.D."/>
            <person name="Moran D.A.P."/>
            <person name="Tomita M."/>
            <person name="Numata K."/>
            <person name="Arakawa K."/>
        </authorList>
    </citation>
    <scope>NUCLEOTIDE SEQUENCE</scope>
</reference>
<sequence length="87" mass="10535">MNSHFYLDVLKRFQSRVKRARKEIANSWRLLDVKTLLYTNFIVTGYLAKCWVAILPQLQYSPFLDPADYFLFPRIKMEFKDHQFETL</sequence>
<dbReference type="OrthoDB" id="10017160at2759"/>
<evidence type="ECO:0000313" key="1">
    <source>
        <dbReference type="EMBL" id="GFS92412.1"/>
    </source>
</evidence>
<keyword evidence="2" id="KW-1185">Reference proteome</keyword>
<organism evidence="1 2">
    <name type="scientific">Nephila pilipes</name>
    <name type="common">Giant wood spider</name>
    <name type="synonym">Nephila maculata</name>
    <dbReference type="NCBI Taxonomy" id="299642"/>
    <lineage>
        <taxon>Eukaryota</taxon>
        <taxon>Metazoa</taxon>
        <taxon>Ecdysozoa</taxon>
        <taxon>Arthropoda</taxon>
        <taxon>Chelicerata</taxon>
        <taxon>Arachnida</taxon>
        <taxon>Araneae</taxon>
        <taxon>Araneomorphae</taxon>
        <taxon>Entelegynae</taxon>
        <taxon>Araneoidea</taxon>
        <taxon>Nephilidae</taxon>
        <taxon>Nephila</taxon>
    </lineage>
</organism>
<accession>A0A8X6N3Y1</accession>
<dbReference type="Gene3D" id="3.30.420.10">
    <property type="entry name" value="Ribonuclease H-like superfamily/Ribonuclease H"/>
    <property type="match status" value="1"/>
</dbReference>
<evidence type="ECO:0000313" key="2">
    <source>
        <dbReference type="Proteomes" id="UP000887013"/>
    </source>
</evidence>
<proteinExistence type="predicted"/>
<name>A0A8X6N3Y1_NEPPI</name>
<dbReference type="GO" id="GO:0003676">
    <property type="term" value="F:nucleic acid binding"/>
    <property type="evidence" value="ECO:0007669"/>
    <property type="project" value="InterPro"/>
</dbReference>
<dbReference type="Proteomes" id="UP000887013">
    <property type="component" value="Unassembled WGS sequence"/>
</dbReference>
<dbReference type="AlphaFoldDB" id="A0A8X6N3Y1"/>
<dbReference type="InterPro" id="IPR036397">
    <property type="entry name" value="RNaseH_sf"/>
</dbReference>
<dbReference type="EMBL" id="BMAW01005076">
    <property type="protein sequence ID" value="GFS92412.1"/>
    <property type="molecule type" value="Genomic_DNA"/>
</dbReference>
<comment type="caution">
    <text evidence="1">The sequence shown here is derived from an EMBL/GenBank/DDBJ whole genome shotgun (WGS) entry which is preliminary data.</text>
</comment>
<gene>
    <name evidence="1" type="ORF">NPIL_59561</name>
</gene>
<protein>
    <submittedName>
        <fullName evidence="1">Uncharacterized protein</fullName>
    </submittedName>
</protein>